<sequence>MEDQFKRLVGQVARALNLSAETVADYAESDEAIKGLSKAFKDNRETLDTAGYQRAEGKIKQDVEKALKARGVEAPSFDKLTDALDQLETTAASKGGGTLSDEDVLKHPAVKRALTEAENEKMRAVDAAKKEGDEELSQKRAAFLKEQQDAQVEQKARAIIAELNPNLNPDSAKAQRQIARLVADIKNGHYKQEADGTLTPIDAEGKYLDNGAGGSKSFAEHVREVVTSEYDLPAAEKRDHVPTGTPAAAKATGIKTKEEFDEAYVKNMADPKALEKLEADYPDFAKQ</sequence>
<organism evidence="1 2">
    <name type="scientific">Hymenobacter properus</name>
    <dbReference type="NCBI Taxonomy" id="2791026"/>
    <lineage>
        <taxon>Bacteria</taxon>
        <taxon>Pseudomonadati</taxon>
        <taxon>Bacteroidota</taxon>
        <taxon>Cytophagia</taxon>
        <taxon>Cytophagales</taxon>
        <taxon>Hymenobacteraceae</taxon>
        <taxon>Hymenobacter</taxon>
    </lineage>
</organism>
<name>A0A931BBJ1_9BACT</name>
<proteinExistence type="predicted"/>
<dbReference type="EMBL" id="JADQDP010000001">
    <property type="protein sequence ID" value="MBF9140840.1"/>
    <property type="molecule type" value="Genomic_DNA"/>
</dbReference>
<keyword evidence="2" id="KW-1185">Reference proteome</keyword>
<evidence type="ECO:0000313" key="2">
    <source>
        <dbReference type="Proteomes" id="UP000645610"/>
    </source>
</evidence>
<dbReference type="AlphaFoldDB" id="A0A931BBJ1"/>
<evidence type="ECO:0000313" key="1">
    <source>
        <dbReference type="EMBL" id="MBF9140840.1"/>
    </source>
</evidence>
<comment type="caution">
    <text evidence="1">The sequence shown here is derived from an EMBL/GenBank/DDBJ whole genome shotgun (WGS) entry which is preliminary data.</text>
</comment>
<protein>
    <recommendedName>
        <fullName evidence="3">Phage protein</fullName>
    </recommendedName>
</protein>
<dbReference type="RefSeq" id="WP_196285176.1">
    <property type="nucleotide sequence ID" value="NZ_JADQDP010000001.1"/>
</dbReference>
<accession>A0A931BBJ1</accession>
<evidence type="ECO:0008006" key="3">
    <source>
        <dbReference type="Google" id="ProtNLM"/>
    </source>
</evidence>
<dbReference type="Proteomes" id="UP000645610">
    <property type="component" value="Unassembled WGS sequence"/>
</dbReference>
<reference evidence="1 2" key="1">
    <citation type="submission" date="2020-11" db="EMBL/GenBank/DDBJ databases">
        <authorList>
            <person name="Kim M.K."/>
        </authorList>
    </citation>
    <scope>NUCLEOTIDE SEQUENCE [LARGE SCALE GENOMIC DNA]</scope>
    <source>
        <strain evidence="1 2">BT439</strain>
    </source>
</reference>
<gene>
    <name evidence="1" type="ORF">I2I01_04295</name>
</gene>